<evidence type="ECO:0000256" key="1">
    <source>
        <dbReference type="SAM" id="MobiDB-lite"/>
    </source>
</evidence>
<evidence type="ECO:0000313" key="2">
    <source>
        <dbReference type="EMBL" id="KAA6389777.1"/>
    </source>
</evidence>
<feature type="compositionally biased region" description="Basic and acidic residues" evidence="1">
    <location>
        <begin position="443"/>
        <end position="464"/>
    </location>
</feature>
<reference evidence="2 3" key="1">
    <citation type="submission" date="2019-03" db="EMBL/GenBank/DDBJ databases">
        <title>Single cell metagenomics reveals metabolic interactions within the superorganism composed of flagellate Streblomastix strix and complex community of Bacteroidetes bacteria on its surface.</title>
        <authorList>
            <person name="Treitli S.C."/>
            <person name="Kolisko M."/>
            <person name="Husnik F."/>
            <person name="Keeling P."/>
            <person name="Hampl V."/>
        </authorList>
    </citation>
    <scope>NUCLEOTIDE SEQUENCE [LARGE SCALE GENOMIC DNA]</scope>
    <source>
        <strain evidence="2">ST1C</strain>
    </source>
</reference>
<evidence type="ECO:0000313" key="3">
    <source>
        <dbReference type="Proteomes" id="UP000324800"/>
    </source>
</evidence>
<dbReference type="Proteomes" id="UP000324800">
    <property type="component" value="Unassembled WGS sequence"/>
</dbReference>
<feature type="region of interest" description="Disordered" evidence="1">
    <location>
        <begin position="119"/>
        <end position="139"/>
    </location>
</feature>
<comment type="caution">
    <text evidence="2">The sequence shown here is derived from an EMBL/GenBank/DDBJ whole genome shotgun (WGS) entry which is preliminary data.</text>
</comment>
<dbReference type="EMBL" id="SNRW01003464">
    <property type="protein sequence ID" value="KAA6389777.1"/>
    <property type="molecule type" value="Genomic_DNA"/>
</dbReference>
<feature type="compositionally biased region" description="Acidic residues" evidence="1">
    <location>
        <begin position="819"/>
        <end position="840"/>
    </location>
</feature>
<proteinExistence type="predicted"/>
<sequence>AYAPSIIIDASPLGINQFGLVSDNEVLIYVLLPNPLFKRQNQQRVKKNDNSFQNDGYEYLPHCAVLNVRIPTPTHFSFILRSSAGLNSILTGSRNIFIRKLYRNLELLQNRDLSEGTLIKNDSESNQDKNQEKLQSPSQKDIELANIIKEEQNDDNLYAEDLDDNYQQNPISGKTWHFDQFKLQPDGALQSYPAIPSFTIFTRTGTIMKAVPCNQDRIPTRDTFITLHVYAILDVNFGDVWKNPQIEQFKDFSDVDQQVNKLVFVEQAIREFITTGRIARRPPIPYNNFLPPQYGFRTGKFLMGESIFGLSPLPITGEATSWRSMTLINVLRTIEHFLKFTQNMNRTRLIFRELMRRFIKYFQSLNINVKIIDDVQDKDLENVLEKEVFTLLRIISKPAQNLSIFITEQEQQNPSVAHIRHAHHRNKSEGSIEKYNENRIEYKKYNEENDTRENEKEKEIKDQMNQEQNKKHHHEKDHKYKHEKERNQKSKDNLDKKLEIGKEKEQTALKEIGIEKELENVEQNDPQHKIQHDYKQFKESKPEKDFIHIKDIKIEPLDIKHYSLSSFPERDEYGQLLLKVSHPLRRVELSPIEEFDGEQQHPFDEKLDQNKIEQQWKELSEENQDLIVGKEIENENQLLNFSDNRNIDNPIPQTKPQLQRVQYYKHFPKYNQTQKDVDWQENISSVLTKPIKQQINRQAKVQQDQLPSWQLITSPTSSQNIFDKQILESLNVPPDFIPSQQMAQSLFDSHNLDIIVDQQIDINQDDQSPQLGATQIQQTSIQIHPQQQLLLSDQFSIDPNTDFQTNRTKPGAIPLIIDLNDEDGGDITDDDQGEKDDTADEKENLIEKINQF</sequence>
<feature type="non-terminal residue" evidence="2">
    <location>
        <position position="1"/>
    </location>
</feature>
<organism evidence="2 3">
    <name type="scientific">Streblomastix strix</name>
    <dbReference type="NCBI Taxonomy" id="222440"/>
    <lineage>
        <taxon>Eukaryota</taxon>
        <taxon>Metamonada</taxon>
        <taxon>Preaxostyla</taxon>
        <taxon>Oxymonadida</taxon>
        <taxon>Streblomastigidae</taxon>
        <taxon>Streblomastix</taxon>
    </lineage>
</organism>
<feature type="region of interest" description="Disordered" evidence="1">
    <location>
        <begin position="443"/>
        <end position="500"/>
    </location>
</feature>
<dbReference type="AlphaFoldDB" id="A0A5J4W4G0"/>
<name>A0A5J4W4G0_9EUKA</name>
<protein>
    <submittedName>
        <fullName evidence="2">Uncharacterized protein</fullName>
    </submittedName>
</protein>
<feature type="compositionally biased region" description="Basic and acidic residues" evidence="1">
    <location>
        <begin position="121"/>
        <end position="132"/>
    </location>
</feature>
<accession>A0A5J4W4G0</accession>
<feature type="region of interest" description="Disordered" evidence="1">
    <location>
        <begin position="818"/>
        <end position="852"/>
    </location>
</feature>
<gene>
    <name evidence="2" type="ORF">EZS28_014692</name>
</gene>
<feature type="compositionally biased region" description="Basic and acidic residues" evidence="1">
    <location>
        <begin position="477"/>
        <end position="500"/>
    </location>
</feature>